<dbReference type="HOGENOM" id="CLU_1373305_0_0_1"/>
<evidence type="ECO:0000256" key="4">
    <source>
        <dbReference type="ARBA" id="ARBA00023136"/>
    </source>
</evidence>
<dbReference type="OMA" id="HECEKRT"/>
<keyword evidence="4" id="KW-0472">Membrane</keyword>
<dbReference type="Pfam" id="PF07738">
    <property type="entry name" value="Sad1_UNC"/>
    <property type="match status" value="1"/>
</dbReference>
<dbReference type="InterPro" id="IPR045119">
    <property type="entry name" value="SUN1-5"/>
</dbReference>
<evidence type="ECO:0000313" key="6">
    <source>
        <dbReference type="EMBL" id="EGT50647.1"/>
    </source>
</evidence>
<dbReference type="GO" id="GO:0034993">
    <property type="term" value="C:meiotic nuclear membrane microtubule tethering complex"/>
    <property type="evidence" value="ECO:0007669"/>
    <property type="project" value="TreeGrafter"/>
</dbReference>
<feature type="domain" description="SUN" evidence="5">
    <location>
        <begin position="51"/>
        <end position="199"/>
    </location>
</feature>
<dbReference type="PANTHER" id="PTHR12911">
    <property type="entry name" value="SAD1/UNC-84-LIKE PROTEIN-RELATED"/>
    <property type="match status" value="1"/>
</dbReference>
<dbReference type="InterPro" id="IPR012919">
    <property type="entry name" value="SUN_dom"/>
</dbReference>
<organism evidence="7">
    <name type="scientific">Caenorhabditis brenneri</name>
    <name type="common">Nematode worm</name>
    <dbReference type="NCBI Taxonomy" id="135651"/>
    <lineage>
        <taxon>Eukaryota</taxon>
        <taxon>Metazoa</taxon>
        <taxon>Ecdysozoa</taxon>
        <taxon>Nematoda</taxon>
        <taxon>Chromadorea</taxon>
        <taxon>Rhabditida</taxon>
        <taxon>Rhabditina</taxon>
        <taxon>Rhabditomorpha</taxon>
        <taxon>Rhabditoidea</taxon>
        <taxon>Rhabditidae</taxon>
        <taxon>Peloderinae</taxon>
        <taxon>Caenorhabditis</taxon>
    </lineage>
</organism>
<dbReference type="GO" id="GO:0043495">
    <property type="term" value="F:protein-membrane adaptor activity"/>
    <property type="evidence" value="ECO:0007669"/>
    <property type="project" value="TreeGrafter"/>
</dbReference>
<accession>G0PBS1</accession>
<evidence type="ECO:0000259" key="5">
    <source>
        <dbReference type="PROSITE" id="PS51469"/>
    </source>
</evidence>
<dbReference type="Gene3D" id="2.60.120.260">
    <property type="entry name" value="Galactose-binding domain-like"/>
    <property type="match status" value="1"/>
</dbReference>
<protein>
    <recommendedName>
        <fullName evidence="5">SUN domain-containing protein</fullName>
    </recommendedName>
</protein>
<evidence type="ECO:0000256" key="3">
    <source>
        <dbReference type="ARBA" id="ARBA00022989"/>
    </source>
</evidence>
<reference evidence="7" key="1">
    <citation type="submission" date="2011-07" db="EMBL/GenBank/DDBJ databases">
        <authorList>
            <consortium name="Caenorhabditis brenneri Sequencing and Analysis Consortium"/>
            <person name="Wilson R.K."/>
        </authorList>
    </citation>
    <scope>NUCLEOTIDE SEQUENCE [LARGE SCALE GENOMIC DNA]</scope>
    <source>
        <strain evidence="7">PB2801</strain>
    </source>
</reference>
<dbReference type="EMBL" id="GL380218">
    <property type="protein sequence ID" value="EGT50647.1"/>
    <property type="molecule type" value="Genomic_DNA"/>
</dbReference>
<dbReference type="OrthoDB" id="5874617at2759"/>
<dbReference type="PROSITE" id="PS51469">
    <property type="entry name" value="SUN"/>
    <property type="match status" value="1"/>
</dbReference>
<gene>
    <name evidence="6" type="ORF">CAEBREN_05069</name>
</gene>
<dbReference type="STRING" id="135651.G0PBS1"/>
<evidence type="ECO:0000256" key="2">
    <source>
        <dbReference type="ARBA" id="ARBA00022692"/>
    </source>
</evidence>
<evidence type="ECO:0000256" key="1">
    <source>
        <dbReference type="ARBA" id="ARBA00004370"/>
    </source>
</evidence>
<proteinExistence type="predicted"/>
<dbReference type="PANTHER" id="PTHR12911:SF2">
    <property type="entry name" value="SUN DOMAIN-CONTAINING PROTEIN 1"/>
    <property type="match status" value="1"/>
</dbReference>
<evidence type="ECO:0000313" key="7">
    <source>
        <dbReference type="Proteomes" id="UP000008068"/>
    </source>
</evidence>
<dbReference type="InParanoid" id="G0PBS1"/>
<comment type="subcellular location">
    <subcellularLocation>
        <location evidence="1">Membrane</location>
    </subcellularLocation>
</comment>
<dbReference type="AlphaFoldDB" id="G0PBS1"/>
<sequence length="199" mass="22426">MSNLESRMTNLEKRVELLSNGQFNRQNHQTPLEPLMETREPPKPVQIQPQSIQSIFDSGKRAQKLEPASESSSVSLFNAANFLVGASVDSSRSSSSNLSPFLTWDQTGLVLLDRPEPPVDKAYCTSEKNPVLTVNLAKYVKPISVSYQHSKWYGIIPSGAPKRYSVWACLDYYCEDMQPLVSNCEYKVTSDNQQEQMFP</sequence>
<keyword evidence="3" id="KW-1133">Transmembrane helix</keyword>
<dbReference type="Proteomes" id="UP000008068">
    <property type="component" value="Unassembled WGS sequence"/>
</dbReference>
<name>G0PBS1_CAEBE</name>
<dbReference type="eggNOG" id="KOG2687">
    <property type="taxonomic scope" value="Eukaryota"/>
</dbReference>
<keyword evidence="2" id="KW-0812">Transmembrane</keyword>
<keyword evidence="7" id="KW-1185">Reference proteome</keyword>